<dbReference type="SUPFAM" id="SSF81321">
    <property type="entry name" value="Family A G protein-coupled receptor-like"/>
    <property type="match status" value="1"/>
</dbReference>
<dbReference type="PANTHER" id="PTHR24241">
    <property type="entry name" value="NEUROPEPTIDE RECEPTOR-RELATED G-PROTEIN COUPLED RECEPTOR"/>
    <property type="match status" value="1"/>
</dbReference>
<dbReference type="GO" id="GO:0032870">
    <property type="term" value="P:cellular response to hormone stimulus"/>
    <property type="evidence" value="ECO:0007669"/>
    <property type="project" value="TreeGrafter"/>
</dbReference>
<comment type="subcellular location">
    <subcellularLocation>
        <location evidence="1">Cell membrane</location>
        <topology evidence="1">Multi-pass membrane protein</topology>
    </subcellularLocation>
</comment>
<keyword evidence="4 10" id="KW-0812">Transmembrane</keyword>
<keyword evidence="8 10" id="KW-0675">Receptor</keyword>
<evidence type="ECO:0000256" key="3">
    <source>
        <dbReference type="ARBA" id="ARBA00022475"/>
    </source>
</evidence>
<feature type="transmembrane region" description="Helical" evidence="11">
    <location>
        <begin position="226"/>
        <end position="248"/>
    </location>
</feature>
<dbReference type="EMBL" id="CAXITT010000673">
    <property type="protein sequence ID" value="CAL1545075.1"/>
    <property type="molecule type" value="Genomic_DNA"/>
</dbReference>
<proteinExistence type="inferred from homology"/>
<dbReference type="PROSITE" id="PS50262">
    <property type="entry name" value="G_PROTEIN_RECEP_F1_2"/>
    <property type="match status" value="1"/>
</dbReference>
<dbReference type="PRINTS" id="PR00237">
    <property type="entry name" value="GPCRRHODOPSN"/>
</dbReference>
<evidence type="ECO:0000256" key="1">
    <source>
        <dbReference type="ARBA" id="ARBA00004651"/>
    </source>
</evidence>
<keyword evidence="6 10" id="KW-0297">G-protein coupled receptor</keyword>
<dbReference type="InterPro" id="IPR000276">
    <property type="entry name" value="GPCR_Rhodpsn"/>
</dbReference>
<sequence length="433" mass="49336">MVFTLFGNTIIIMMLTCSRYRKRNSRVNIFIIHLAIGDLTVCFCTMTTEILFVAFGKWVLGPALCKILPYFQCVTLASTTFILTSMSFDRYLAICKPLKYRATTARAKKFIAVSWALAFILAIPQLLIFVQVEENKDGRVLTQCQTKGYTALWQRMLYFSFLTSYVFVIPVILISFCYISIVCVVSKASRVVQNTQNNNCSLRRSQCPRSKSTFPRAKIKTLKMTFAIIATFIVCWTPYFVTTLIRIYSNYKIHVPEEVMALVESITFIQSAFNPLIYGCFNIKIKRSIMELFCPQNDQFIRRSPSYRSPGLCMSVSSGHGHLHRPVYEMKICAKSRLRDNIVSNNVSNSDSGNSLERLGRGSSVVTVTEENKNGVRLRVRFATKDHCRCLSSDGLDYYNSETSVPYECLHAGQVTGSRSPIYKHQSLQQLYT</sequence>
<protein>
    <recommendedName>
        <fullName evidence="12">G-protein coupled receptors family 1 profile domain-containing protein</fullName>
    </recommendedName>
</protein>
<feature type="transmembrane region" description="Helical" evidence="11">
    <location>
        <begin position="260"/>
        <end position="281"/>
    </location>
</feature>
<feature type="domain" description="G-protein coupled receptors family 1 profile" evidence="12">
    <location>
        <begin position="7"/>
        <end position="278"/>
    </location>
</feature>
<dbReference type="GO" id="GO:0042277">
    <property type="term" value="F:peptide binding"/>
    <property type="evidence" value="ECO:0007669"/>
    <property type="project" value="TreeGrafter"/>
</dbReference>
<keyword evidence="3" id="KW-1003">Cell membrane</keyword>
<keyword evidence="9 10" id="KW-0807">Transducer</keyword>
<dbReference type="Pfam" id="PF00001">
    <property type="entry name" value="7tm_1"/>
    <property type="match status" value="1"/>
</dbReference>
<feature type="transmembrane region" description="Helical" evidence="11">
    <location>
        <begin position="29"/>
        <end position="55"/>
    </location>
</feature>
<evidence type="ECO:0000256" key="11">
    <source>
        <dbReference type="SAM" id="Phobius"/>
    </source>
</evidence>
<evidence type="ECO:0000256" key="4">
    <source>
        <dbReference type="ARBA" id="ARBA00022692"/>
    </source>
</evidence>
<dbReference type="GO" id="GO:0005886">
    <property type="term" value="C:plasma membrane"/>
    <property type="evidence" value="ECO:0007669"/>
    <property type="project" value="UniProtKB-SubCell"/>
</dbReference>
<keyword evidence="7 11" id="KW-0472">Membrane</keyword>
<evidence type="ECO:0000256" key="6">
    <source>
        <dbReference type="ARBA" id="ARBA00023040"/>
    </source>
</evidence>
<reference evidence="13 14" key="1">
    <citation type="submission" date="2024-04" db="EMBL/GenBank/DDBJ databases">
        <authorList>
            <consortium name="Genoscope - CEA"/>
            <person name="William W."/>
        </authorList>
    </citation>
    <scope>NUCLEOTIDE SEQUENCE [LARGE SCALE GENOMIC DNA]</scope>
</reference>
<comment type="similarity">
    <text evidence="2 10">Belongs to the G-protein coupled receptor 1 family.</text>
</comment>
<name>A0AAV2IG33_LYMST</name>
<evidence type="ECO:0000256" key="7">
    <source>
        <dbReference type="ARBA" id="ARBA00023136"/>
    </source>
</evidence>
<feature type="transmembrane region" description="Helical" evidence="11">
    <location>
        <begin position="110"/>
        <end position="132"/>
    </location>
</feature>
<dbReference type="PROSITE" id="PS00237">
    <property type="entry name" value="G_PROTEIN_RECEP_F1_1"/>
    <property type="match status" value="1"/>
</dbReference>
<dbReference type="GO" id="GO:0004983">
    <property type="term" value="F:neuropeptide Y receptor activity"/>
    <property type="evidence" value="ECO:0007669"/>
    <property type="project" value="InterPro"/>
</dbReference>
<dbReference type="PRINTS" id="PR01012">
    <property type="entry name" value="NRPEPTIDEYR"/>
</dbReference>
<dbReference type="PANTHER" id="PTHR24241:SF117">
    <property type="entry name" value="G-PROTEIN COUPLED RECEPTORS FAMILY 1 PROFILE DOMAIN-CONTAINING PROTEIN"/>
    <property type="match status" value="1"/>
</dbReference>
<evidence type="ECO:0000256" key="2">
    <source>
        <dbReference type="ARBA" id="ARBA00010663"/>
    </source>
</evidence>
<evidence type="ECO:0000313" key="14">
    <source>
        <dbReference type="Proteomes" id="UP001497497"/>
    </source>
</evidence>
<feature type="transmembrane region" description="Helical" evidence="11">
    <location>
        <begin position="157"/>
        <end position="185"/>
    </location>
</feature>
<dbReference type="AlphaFoldDB" id="A0AAV2IG33"/>
<dbReference type="Proteomes" id="UP001497497">
    <property type="component" value="Unassembled WGS sequence"/>
</dbReference>
<feature type="transmembrane region" description="Helical" evidence="11">
    <location>
        <begin position="67"/>
        <end position="89"/>
    </location>
</feature>
<dbReference type="InterPro" id="IPR000611">
    <property type="entry name" value="NPY_rcpt"/>
</dbReference>
<keyword evidence="5 11" id="KW-1133">Transmembrane helix</keyword>
<dbReference type="Gene3D" id="1.20.1070.10">
    <property type="entry name" value="Rhodopsin 7-helix transmembrane proteins"/>
    <property type="match status" value="1"/>
</dbReference>
<organism evidence="13 14">
    <name type="scientific">Lymnaea stagnalis</name>
    <name type="common">Great pond snail</name>
    <name type="synonym">Helix stagnalis</name>
    <dbReference type="NCBI Taxonomy" id="6523"/>
    <lineage>
        <taxon>Eukaryota</taxon>
        <taxon>Metazoa</taxon>
        <taxon>Spiralia</taxon>
        <taxon>Lophotrochozoa</taxon>
        <taxon>Mollusca</taxon>
        <taxon>Gastropoda</taxon>
        <taxon>Heterobranchia</taxon>
        <taxon>Euthyneura</taxon>
        <taxon>Panpulmonata</taxon>
        <taxon>Hygrophila</taxon>
        <taxon>Lymnaeoidea</taxon>
        <taxon>Lymnaeidae</taxon>
        <taxon>Lymnaea</taxon>
    </lineage>
</organism>
<evidence type="ECO:0000256" key="9">
    <source>
        <dbReference type="ARBA" id="ARBA00023224"/>
    </source>
</evidence>
<dbReference type="InterPro" id="IPR017452">
    <property type="entry name" value="GPCR_Rhodpsn_7TM"/>
</dbReference>
<evidence type="ECO:0000313" key="13">
    <source>
        <dbReference type="EMBL" id="CAL1545075.1"/>
    </source>
</evidence>
<accession>A0AAV2IG33</accession>
<evidence type="ECO:0000256" key="8">
    <source>
        <dbReference type="ARBA" id="ARBA00023170"/>
    </source>
</evidence>
<comment type="caution">
    <text evidence="13">The sequence shown here is derived from an EMBL/GenBank/DDBJ whole genome shotgun (WGS) entry which is preliminary data.</text>
</comment>
<keyword evidence="14" id="KW-1185">Reference proteome</keyword>
<gene>
    <name evidence="13" type="ORF">GSLYS_00018558001</name>
</gene>
<evidence type="ECO:0000256" key="10">
    <source>
        <dbReference type="RuleBase" id="RU000688"/>
    </source>
</evidence>
<evidence type="ECO:0000259" key="12">
    <source>
        <dbReference type="PROSITE" id="PS50262"/>
    </source>
</evidence>
<evidence type="ECO:0000256" key="5">
    <source>
        <dbReference type="ARBA" id="ARBA00022989"/>
    </source>
</evidence>